<accession>J9CSH7</accession>
<organism evidence="1">
    <name type="scientific">gut metagenome</name>
    <dbReference type="NCBI Taxonomy" id="749906"/>
    <lineage>
        <taxon>unclassified sequences</taxon>
        <taxon>metagenomes</taxon>
        <taxon>organismal metagenomes</taxon>
    </lineage>
</organism>
<proteinExistence type="predicted"/>
<sequence>MCTIHLEEKFYFFSKANVTY</sequence>
<feature type="non-terminal residue" evidence="1">
    <location>
        <position position="20"/>
    </location>
</feature>
<gene>
    <name evidence="1" type="ORF">EVA_08742</name>
</gene>
<dbReference type="AlphaFoldDB" id="J9CSH7"/>
<protein>
    <submittedName>
        <fullName evidence="1">Uncharacterized protein</fullName>
    </submittedName>
</protein>
<comment type="caution">
    <text evidence="1">The sequence shown here is derived from an EMBL/GenBank/DDBJ whole genome shotgun (WGS) entry which is preliminary data.</text>
</comment>
<reference evidence="1" key="1">
    <citation type="journal article" date="2012" name="PLoS ONE">
        <title>Gene sets for utilization of primary and secondary nutrition supplies in the distal gut of endangered iberian lynx.</title>
        <authorList>
            <person name="Alcaide M."/>
            <person name="Messina E."/>
            <person name="Richter M."/>
            <person name="Bargiela R."/>
            <person name="Peplies J."/>
            <person name="Huws S.A."/>
            <person name="Newbold C.J."/>
            <person name="Golyshin P.N."/>
            <person name="Simon M.A."/>
            <person name="Lopez G."/>
            <person name="Yakimov M.M."/>
            <person name="Ferrer M."/>
        </authorList>
    </citation>
    <scope>NUCLEOTIDE SEQUENCE</scope>
</reference>
<evidence type="ECO:0000313" key="1">
    <source>
        <dbReference type="EMBL" id="EJX03151.1"/>
    </source>
</evidence>
<dbReference type="EMBL" id="AMCI01002279">
    <property type="protein sequence ID" value="EJX03151.1"/>
    <property type="molecule type" value="Genomic_DNA"/>
</dbReference>
<name>J9CSH7_9ZZZZ</name>